<dbReference type="RefSeq" id="WP_069588855.1">
    <property type="nucleotide sequence ID" value="NZ_CP017019.1"/>
</dbReference>
<sequence length="189" mass="19075">MAYFFIILGALLILSFVRPALTLLAADRGAPALPPPGDTAAPGGGGSTPGNEQVKELEARLADLQEEVASLTARLAGEADSVPGTVTREAAFRAYLDAALASGVAGGAGAAPAGQEAAARRAGAAGPPGNAGTAAKEGPGQVPARSREGAPDIREEIRRAHARGESIESLARRFGRGKGEIALILNLHR</sequence>
<dbReference type="Proteomes" id="UP000094598">
    <property type="component" value="Chromosome"/>
</dbReference>
<accession>A0AAC9HGN6</accession>
<evidence type="ECO:0000313" key="3">
    <source>
        <dbReference type="EMBL" id="AOQ23452.1"/>
    </source>
</evidence>
<feature type="coiled-coil region" evidence="1">
    <location>
        <begin position="54"/>
        <end position="81"/>
    </location>
</feature>
<proteinExistence type="predicted"/>
<dbReference type="EMBL" id="CP017019">
    <property type="protein sequence ID" value="AOQ23452.1"/>
    <property type="molecule type" value="Genomic_DNA"/>
</dbReference>
<protein>
    <submittedName>
        <fullName evidence="3">Uncharacterized protein</fullName>
    </submittedName>
</protein>
<evidence type="ECO:0000313" key="5">
    <source>
        <dbReference type="Proteomes" id="UP000094598"/>
    </source>
</evidence>
<evidence type="ECO:0000313" key="4">
    <source>
        <dbReference type="EMBL" id="TYL13637.1"/>
    </source>
</evidence>
<keyword evidence="6" id="KW-1185">Reference proteome</keyword>
<dbReference type="AlphaFoldDB" id="A0AAC9HGN6"/>
<evidence type="ECO:0000256" key="2">
    <source>
        <dbReference type="SAM" id="MobiDB-lite"/>
    </source>
</evidence>
<feature type="region of interest" description="Disordered" evidence="2">
    <location>
        <begin position="119"/>
        <end position="152"/>
    </location>
</feature>
<feature type="compositionally biased region" description="Low complexity" evidence="2">
    <location>
        <begin position="119"/>
        <end position="135"/>
    </location>
</feature>
<dbReference type="EMBL" id="VCDX01000003">
    <property type="protein sequence ID" value="TYL13637.1"/>
    <property type="molecule type" value="Genomic_DNA"/>
</dbReference>
<gene>
    <name evidence="3" type="ORF">Maut_00996</name>
    <name evidence="4" type="ORF">MTAT_10330</name>
</gene>
<reference evidence="3 5" key="1">
    <citation type="submission" date="2016-08" db="EMBL/GenBank/DDBJ databases">
        <title>Moorella thermoacetica DSM 103132.</title>
        <authorList>
            <person name="Jendresen C.B."/>
            <person name="Redl S.M."/>
            <person name="Jensen T.O."/>
            <person name="Nielsen A.T."/>
        </authorList>
    </citation>
    <scope>NUCLEOTIDE SEQUENCE [LARGE SCALE GENOMIC DNA]</scope>
    <source>
        <strain evidence="3 5">DSM 103132</strain>
    </source>
</reference>
<reference evidence="4 6" key="2">
    <citation type="submission" date="2019-05" db="EMBL/GenBank/DDBJ databases">
        <title>Genome sequence of Moorella thermoacetica ATCC 33924.</title>
        <authorList>
            <person name="Poehlein A."/>
            <person name="Bengelsdorf F.R."/>
            <person name="Duerre P."/>
            <person name="Daniel R."/>
        </authorList>
    </citation>
    <scope>NUCLEOTIDE SEQUENCE [LARGE SCALE GENOMIC DNA]</scope>
    <source>
        <strain evidence="4 6">ATCC 33924</strain>
    </source>
</reference>
<organism evidence="3 5">
    <name type="scientific">Neomoorella thermoacetica</name>
    <name type="common">Clostridium thermoaceticum</name>
    <dbReference type="NCBI Taxonomy" id="1525"/>
    <lineage>
        <taxon>Bacteria</taxon>
        <taxon>Bacillati</taxon>
        <taxon>Bacillota</taxon>
        <taxon>Clostridia</taxon>
        <taxon>Neomoorellales</taxon>
        <taxon>Neomoorellaceae</taxon>
        <taxon>Neomoorella</taxon>
    </lineage>
</organism>
<name>A0AAC9HGN6_NEOTH</name>
<keyword evidence="1" id="KW-0175">Coiled coil</keyword>
<evidence type="ECO:0000313" key="6">
    <source>
        <dbReference type="Proteomes" id="UP000322283"/>
    </source>
</evidence>
<evidence type="ECO:0000256" key="1">
    <source>
        <dbReference type="SAM" id="Coils"/>
    </source>
</evidence>
<dbReference type="Proteomes" id="UP000322283">
    <property type="component" value="Unassembled WGS sequence"/>
</dbReference>